<dbReference type="Gene3D" id="1.20.1730.10">
    <property type="entry name" value="Sodium/glucose cotransporter"/>
    <property type="match status" value="1"/>
</dbReference>
<keyword evidence="5" id="KW-0597">Phosphoprotein</keyword>
<organism evidence="14 15">
    <name type="scientific">Wenzhouxiangella marina</name>
    <dbReference type="NCBI Taxonomy" id="1579979"/>
    <lineage>
        <taxon>Bacteria</taxon>
        <taxon>Pseudomonadati</taxon>
        <taxon>Pseudomonadota</taxon>
        <taxon>Gammaproteobacteria</taxon>
        <taxon>Chromatiales</taxon>
        <taxon>Wenzhouxiangellaceae</taxon>
        <taxon>Wenzhouxiangella</taxon>
    </lineage>
</organism>
<dbReference type="EC" id="2.7.13.3" evidence="4"/>
<dbReference type="SMART" id="SM00448">
    <property type="entry name" value="REC"/>
    <property type="match status" value="1"/>
</dbReference>
<dbReference type="AlphaFoldDB" id="A0A0K0XZ15"/>
<dbReference type="InterPro" id="IPR036890">
    <property type="entry name" value="HATPase_C_sf"/>
</dbReference>
<evidence type="ECO:0000256" key="7">
    <source>
        <dbReference type="ARBA" id="ARBA00022692"/>
    </source>
</evidence>
<feature type="transmembrane region" description="Helical" evidence="13">
    <location>
        <begin position="195"/>
        <end position="222"/>
    </location>
</feature>
<feature type="compositionally biased region" description="Basic and acidic residues" evidence="12">
    <location>
        <begin position="1056"/>
        <end position="1066"/>
    </location>
</feature>
<dbReference type="Gene3D" id="3.40.50.2300">
    <property type="match status" value="1"/>
</dbReference>
<dbReference type="GO" id="GO:0005886">
    <property type="term" value="C:plasma membrane"/>
    <property type="evidence" value="ECO:0007669"/>
    <property type="project" value="TreeGrafter"/>
</dbReference>
<feature type="transmembrane region" description="Helical" evidence="13">
    <location>
        <begin position="162"/>
        <end position="183"/>
    </location>
</feature>
<dbReference type="InterPro" id="IPR000014">
    <property type="entry name" value="PAS"/>
</dbReference>
<feature type="transmembrane region" description="Helical" evidence="13">
    <location>
        <begin position="287"/>
        <end position="312"/>
    </location>
</feature>
<evidence type="ECO:0000256" key="10">
    <source>
        <dbReference type="ARBA" id="ARBA00023136"/>
    </source>
</evidence>
<evidence type="ECO:0000256" key="5">
    <source>
        <dbReference type="ARBA" id="ARBA00022553"/>
    </source>
</evidence>
<dbReference type="InterPro" id="IPR005467">
    <property type="entry name" value="His_kinase_dom"/>
</dbReference>
<sequence length="1199" mass="132207">MFSPLLIIAIALGYVAVLFFLAWWGDRRARRQGSWVSHPVIYSLSLAVYCTSWTFYGAVGQAARTGWDFLPVYLGPLLTFAVFGGLIVRIVRVSKEQNVTSISDFLASRFGKTQRLAVLVTLVAVLGVVPYIALQLKGIAMGFDLLTQPAGSGMGLDAPLPIWQDTALMVALLLALFTILFGTRQLDATEHHPGLMLAVAFESIVKLVAFLLVGVFVTWFMFDGLASVDPFRVDSAQVEAMFAPDNLRLSFLTILVLSTLAAFCLPRQFHVAVVESTSEKDVRLARWLFPAYLVAIAIFIVPVAVAGLLTFGDSVEADTFMLSLPMHADQEWLTLLAMLGGFSAATGMVIVAAVALSIMVSNDIVMPALLRGPLTGRAPDADLGRLLLIIRRVVIVCILLLAWVYYRLFGFAESLAGIGLLSFAAVAQFGPLMIAAVFWRGANRRGALTGLGIGFGLWFYTLLLPVILQTTESGLGLLVDGPFGMQWLRPEAMFGLGIEDSLTHGVFVSLLGNLLGLWLGSLSGGERSIDRIQANAFLGAASAPGSDSLPRTGIATVGDFINLTRRFLGERRTRQTFDDYAQRNGQRLAESEPADAELVRHTERVLSGVIGASSARLVLSSALAGSGMRFDEVVSLLDQTSQKLKFRQELLQSAMENLSEGISVVDGELRLVAWNRSYLDMFDYPDGLIHIGRPIREVLEFNARRGRMGEGEVDELVERRMEWLRQRSPHFFERVGTDGRVIEIRGNPMPGGGFVTSFTDVTERKRTEQALRESERRLTEAKADLEARVIERTRALTELNEELKREVEVRARMEEALRLAKREADEANQSKTRFLAAASHDLLQPLNAARLFSSALEQQPALDEASAHLMERLSGSLTSAEELLSALLDISRLDAGAMPTNVREFALREVLEPLHAEFSAIARERGLRFDCVGCSARVVSDPKLLRRVLQNFLSNALRYTDEGRVLLGCRRQDGLLVIQVWDTGPGIPEDQRDVVFREFHRLQEGRRQGERGLGLGLAIVERIARMLDHPITLRSSEGRGTMFAISVPLGEGDSTSEPRRLPPRSGRRDLSGLRLLCIDNEPDILAGMSSLLEPWGCQVAVARNEDEVLAVIRGLEAPPQVMLADYHLDDEKNGIDLMNRLRAHYDEALPGILITADQTETVRLEARAQGYRVLNKPLRPAALRALLTRLSNRPVRRAP</sequence>
<dbReference type="Pfam" id="PF00512">
    <property type="entry name" value="HisKA"/>
    <property type="match status" value="1"/>
</dbReference>
<keyword evidence="15" id="KW-1185">Reference proteome</keyword>
<name>A0A0K0XZ15_9GAMM</name>
<keyword evidence="11" id="KW-0175">Coiled coil</keyword>
<evidence type="ECO:0000313" key="14">
    <source>
        <dbReference type="EMBL" id="AKS42872.1"/>
    </source>
</evidence>
<feature type="transmembrane region" description="Helical" evidence="13">
    <location>
        <begin position="386"/>
        <end position="406"/>
    </location>
</feature>
<feature type="transmembrane region" description="Helical" evidence="13">
    <location>
        <begin position="418"/>
        <end position="439"/>
    </location>
</feature>
<dbReference type="InterPro" id="IPR001789">
    <property type="entry name" value="Sig_transdc_resp-reg_receiver"/>
</dbReference>
<dbReference type="InterPro" id="IPR035965">
    <property type="entry name" value="PAS-like_dom_sf"/>
</dbReference>
<dbReference type="CDD" id="cd00075">
    <property type="entry name" value="HATPase"/>
    <property type="match status" value="1"/>
</dbReference>
<dbReference type="NCBIfam" id="NF041832">
    <property type="entry name" value="near_NosP_CTERM"/>
    <property type="match status" value="1"/>
</dbReference>
<feature type="transmembrane region" description="Helical" evidence="13">
    <location>
        <begin position="446"/>
        <end position="468"/>
    </location>
</feature>
<gene>
    <name evidence="14" type="ORF">WM2015_2514</name>
</gene>
<evidence type="ECO:0000256" key="11">
    <source>
        <dbReference type="SAM" id="Coils"/>
    </source>
</evidence>
<dbReference type="Gene3D" id="3.30.450.20">
    <property type="entry name" value="PAS domain"/>
    <property type="match status" value="1"/>
</dbReference>
<dbReference type="Gene3D" id="1.10.287.130">
    <property type="match status" value="1"/>
</dbReference>
<feature type="transmembrane region" description="Helical" evidence="13">
    <location>
        <begin position="70"/>
        <end position="91"/>
    </location>
</feature>
<dbReference type="GO" id="GO:0000155">
    <property type="term" value="F:phosphorelay sensor kinase activity"/>
    <property type="evidence" value="ECO:0007669"/>
    <property type="project" value="InterPro"/>
</dbReference>
<dbReference type="PRINTS" id="PR00344">
    <property type="entry name" value="BCTRLSENSOR"/>
</dbReference>
<dbReference type="InterPro" id="IPR038377">
    <property type="entry name" value="Na/Glc_symporter_sf"/>
</dbReference>
<dbReference type="InterPro" id="IPR004358">
    <property type="entry name" value="Sig_transdc_His_kin-like_C"/>
</dbReference>
<protein>
    <recommendedName>
        <fullName evidence="4">histidine kinase</fullName>
        <ecNumber evidence="4">2.7.13.3</ecNumber>
    </recommendedName>
</protein>
<comment type="catalytic activity">
    <reaction evidence="1">
        <text>ATP + protein L-histidine = ADP + protein N-phospho-L-histidine.</text>
        <dbReference type="EC" id="2.7.13.3"/>
    </reaction>
</comment>
<dbReference type="InterPro" id="IPR003594">
    <property type="entry name" value="HATPase_dom"/>
</dbReference>
<evidence type="ECO:0000256" key="13">
    <source>
        <dbReference type="SAM" id="Phobius"/>
    </source>
</evidence>
<dbReference type="InterPro" id="IPR036097">
    <property type="entry name" value="HisK_dim/P_sf"/>
</dbReference>
<dbReference type="InterPro" id="IPR003661">
    <property type="entry name" value="HisK_dim/P_dom"/>
</dbReference>
<proteinExistence type="inferred from homology"/>
<keyword evidence="8 14" id="KW-0418">Kinase</keyword>
<dbReference type="CDD" id="cd10322">
    <property type="entry name" value="SLC5sbd"/>
    <property type="match status" value="1"/>
</dbReference>
<dbReference type="Pfam" id="PF12860">
    <property type="entry name" value="PAS_7"/>
    <property type="match status" value="1"/>
</dbReference>
<evidence type="ECO:0000256" key="1">
    <source>
        <dbReference type="ARBA" id="ARBA00000085"/>
    </source>
</evidence>
<evidence type="ECO:0000256" key="8">
    <source>
        <dbReference type="ARBA" id="ARBA00022777"/>
    </source>
</evidence>
<evidence type="ECO:0000256" key="12">
    <source>
        <dbReference type="SAM" id="MobiDB-lite"/>
    </source>
</evidence>
<dbReference type="Proteomes" id="UP000066624">
    <property type="component" value="Chromosome"/>
</dbReference>
<dbReference type="Pfam" id="PF00072">
    <property type="entry name" value="Response_reg"/>
    <property type="match status" value="1"/>
</dbReference>
<feature type="region of interest" description="Disordered" evidence="12">
    <location>
        <begin position="1047"/>
        <end position="1066"/>
    </location>
</feature>
<dbReference type="EMBL" id="CP012154">
    <property type="protein sequence ID" value="AKS42872.1"/>
    <property type="molecule type" value="Genomic_DNA"/>
</dbReference>
<dbReference type="CDD" id="cd00082">
    <property type="entry name" value="HisKA"/>
    <property type="match status" value="1"/>
</dbReference>
<comment type="subcellular location">
    <subcellularLocation>
        <location evidence="2">Membrane</location>
        <topology evidence="2">Multi-pass membrane protein</topology>
    </subcellularLocation>
</comment>
<dbReference type="SMART" id="SM00388">
    <property type="entry name" value="HisKA"/>
    <property type="match status" value="1"/>
</dbReference>
<dbReference type="SUPFAM" id="SSF55874">
    <property type="entry name" value="ATPase domain of HSP90 chaperone/DNA topoisomerase II/histidine kinase"/>
    <property type="match status" value="1"/>
</dbReference>
<evidence type="ECO:0000313" key="15">
    <source>
        <dbReference type="Proteomes" id="UP000066624"/>
    </source>
</evidence>
<comment type="similarity">
    <text evidence="3">Belongs to the sodium:solute symporter (SSF) (TC 2.A.21) family.</text>
</comment>
<reference evidence="15" key="1">
    <citation type="submission" date="2015-07" db="EMBL/GenBank/DDBJ databases">
        <authorList>
            <person name="Kim K.M."/>
        </authorList>
    </citation>
    <scope>NUCLEOTIDE SEQUENCE [LARGE SCALE GENOMIC DNA]</scope>
    <source>
        <strain evidence="15">KCTC 42284</strain>
    </source>
</reference>
<feature type="transmembrane region" description="Helical" evidence="13">
    <location>
        <begin position="116"/>
        <end position="134"/>
    </location>
</feature>
<evidence type="ECO:0000256" key="3">
    <source>
        <dbReference type="ARBA" id="ARBA00006434"/>
    </source>
</evidence>
<keyword evidence="6" id="KW-0808">Transferase</keyword>
<dbReference type="FunFam" id="3.30.565.10:FF:000049">
    <property type="entry name" value="Two-component sensor histidine kinase"/>
    <property type="match status" value="1"/>
</dbReference>
<dbReference type="PATRIC" id="fig|1579979.3.peg.2569"/>
<dbReference type="InterPro" id="IPR001734">
    <property type="entry name" value="Na/solute_symporter"/>
</dbReference>
<keyword evidence="10 13" id="KW-0472">Membrane</keyword>
<dbReference type="KEGG" id="wma:WM2015_2514"/>
<dbReference type="Pfam" id="PF02518">
    <property type="entry name" value="HATPase_c"/>
    <property type="match status" value="1"/>
</dbReference>
<dbReference type="RefSeq" id="WP_049726398.1">
    <property type="nucleotide sequence ID" value="NZ_CP012154.1"/>
</dbReference>
<dbReference type="Gene3D" id="3.30.565.10">
    <property type="entry name" value="Histidine kinase-like ATPase, C-terminal domain"/>
    <property type="match status" value="1"/>
</dbReference>
<dbReference type="SUPFAM" id="SSF55785">
    <property type="entry name" value="PYP-like sensor domain (PAS domain)"/>
    <property type="match status" value="1"/>
</dbReference>
<dbReference type="GO" id="GO:0022857">
    <property type="term" value="F:transmembrane transporter activity"/>
    <property type="evidence" value="ECO:0007669"/>
    <property type="project" value="InterPro"/>
</dbReference>
<dbReference type="SMART" id="SM00387">
    <property type="entry name" value="HATPase_c"/>
    <property type="match status" value="1"/>
</dbReference>
<keyword evidence="9 13" id="KW-1133">Transmembrane helix</keyword>
<accession>A0A0K0XZ15</accession>
<dbReference type="InterPro" id="IPR011006">
    <property type="entry name" value="CheY-like_superfamily"/>
</dbReference>
<dbReference type="CDD" id="cd00156">
    <property type="entry name" value="REC"/>
    <property type="match status" value="1"/>
</dbReference>
<evidence type="ECO:0000256" key="2">
    <source>
        <dbReference type="ARBA" id="ARBA00004141"/>
    </source>
</evidence>
<dbReference type="GO" id="GO:0009927">
    <property type="term" value="F:histidine phosphotransfer kinase activity"/>
    <property type="evidence" value="ECO:0007669"/>
    <property type="project" value="TreeGrafter"/>
</dbReference>
<keyword evidence="7 13" id="KW-0812">Transmembrane</keyword>
<dbReference type="SUPFAM" id="SSF47384">
    <property type="entry name" value="Homodimeric domain of signal transducing histidine kinase"/>
    <property type="match status" value="1"/>
</dbReference>
<dbReference type="NCBIfam" id="TIGR00229">
    <property type="entry name" value="sensory_box"/>
    <property type="match status" value="1"/>
</dbReference>
<dbReference type="OrthoDB" id="9764438at2"/>
<evidence type="ECO:0000256" key="4">
    <source>
        <dbReference type="ARBA" id="ARBA00012438"/>
    </source>
</evidence>
<evidence type="ECO:0000256" key="9">
    <source>
        <dbReference type="ARBA" id="ARBA00022989"/>
    </source>
</evidence>
<dbReference type="PANTHER" id="PTHR43047">
    <property type="entry name" value="TWO-COMPONENT HISTIDINE PROTEIN KINASE"/>
    <property type="match status" value="1"/>
</dbReference>
<feature type="transmembrane region" description="Helical" evidence="13">
    <location>
        <begin position="332"/>
        <end position="365"/>
    </location>
</feature>
<feature type="transmembrane region" description="Helical" evidence="13">
    <location>
        <begin position="36"/>
        <end position="58"/>
    </location>
</feature>
<dbReference type="PROSITE" id="PS50283">
    <property type="entry name" value="NA_SOLUT_SYMP_3"/>
    <property type="match status" value="1"/>
</dbReference>
<feature type="transmembrane region" description="Helical" evidence="13">
    <location>
        <begin position="6"/>
        <end position="24"/>
    </location>
</feature>
<dbReference type="PROSITE" id="PS50109">
    <property type="entry name" value="HIS_KIN"/>
    <property type="match status" value="1"/>
</dbReference>
<dbReference type="SUPFAM" id="SSF52172">
    <property type="entry name" value="CheY-like"/>
    <property type="match status" value="1"/>
</dbReference>
<dbReference type="STRING" id="1579979.WM2015_2514"/>
<feature type="transmembrane region" description="Helical" evidence="13">
    <location>
        <begin position="247"/>
        <end position="266"/>
    </location>
</feature>
<feature type="coiled-coil region" evidence="11">
    <location>
        <begin position="764"/>
        <end position="830"/>
    </location>
</feature>
<evidence type="ECO:0000256" key="6">
    <source>
        <dbReference type="ARBA" id="ARBA00022679"/>
    </source>
</evidence>
<dbReference type="PANTHER" id="PTHR43047:SF9">
    <property type="entry name" value="HISTIDINE KINASE"/>
    <property type="match status" value="1"/>
</dbReference>
<dbReference type="PROSITE" id="PS50110">
    <property type="entry name" value="RESPONSE_REGULATORY"/>
    <property type="match status" value="1"/>
</dbReference>